<name>A0A8S9KZX4_BRACR</name>
<accession>A0A8S9KZX4</accession>
<reference evidence="1" key="1">
    <citation type="submission" date="2019-12" db="EMBL/GenBank/DDBJ databases">
        <title>Genome sequencing and annotation of Brassica cretica.</title>
        <authorList>
            <person name="Studholme D.J."/>
            <person name="Sarris P.F."/>
        </authorList>
    </citation>
    <scope>NUCLEOTIDE SEQUENCE</scope>
    <source>
        <strain evidence="1">PFS-001/15</strain>
        <tissue evidence="1">Leaf</tissue>
    </source>
</reference>
<dbReference type="AlphaFoldDB" id="A0A8S9KZX4"/>
<comment type="caution">
    <text evidence="1">The sequence shown here is derived from an EMBL/GenBank/DDBJ whole genome shotgun (WGS) entry which is preliminary data.</text>
</comment>
<protein>
    <submittedName>
        <fullName evidence="1">Uncharacterized protein</fullName>
    </submittedName>
</protein>
<sequence length="202" mass="21383">MPFLACPRLPDQVGLAPSCLFKSRGDLLFCGFIPRLSRVDEDPTAFGSSHLNLRYASCPGFAGTLPGNSHPMEQVSGLLWCSGETDGATGLATGGGSEWSVKGGLFSVLGDNTYGGKATTAWSTGDVYLVGVRGGALHPSVGVKRAFVRQYELCASRSCDYDVPERVLASKPVFQSGFSLWLRIKKMQAGGLGSILKNASWA</sequence>
<dbReference type="Proteomes" id="UP000712281">
    <property type="component" value="Unassembled WGS sequence"/>
</dbReference>
<organism evidence="1 2">
    <name type="scientific">Brassica cretica</name>
    <name type="common">Mustard</name>
    <dbReference type="NCBI Taxonomy" id="69181"/>
    <lineage>
        <taxon>Eukaryota</taxon>
        <taxon>Viridiplantae</taxon>
        <taxon>Streptophyta</taxon>
        <taxon>Embryophyta</taxon>
        <taxon>Tracheophyta</taxon>
        <taxon>Spermatophyta</taxon>
        <taxon>Magnoliopsida</taxon>
        <taxon>eudicotyledons</taxon>
        <taxon>Gunneridae</taxon>
        <taxon>Pentapetalae</taxon>
        <taxon>rosids</taxon>
        <taxon>malvids</taxon>
        <taxon>Brassicales</taxon>
        <taxon>Brassicaceae</taxon>
        <taxon>Brassiceae</taxon>
        <taxon>Brassica</taxon>
    </lineage>
</organism>
<gene>
    <name evidence="1" type="ORF">F2Q68_00009056</name>
</gene>
<proteinExistence type="predicted"/>
<evidence type="ECO:0000313" key="2">
    <source>
        <dbReference type="Proteomes" id="UP000712281"/>
    </source>
</evidence>
<evidence type="ECO:0000313" key="1">
    <source>
        <dbReference type="EMBL" id="KAF2599317.1"/>
    </source>
</evidence>
<dbReference type="EMBL" id="QGKW02000717">
    <property type="protein sequence ID" value="KAF2599317.1"/>
    <property type="molecule type" value="Genomic_DNA"/>
</dbReference>